<evidence type="ECO:0000256" key="3">
    <source>
        <dbReference type="ARBA" id="ARBA00022723"/>
    </source>
</evidence>
<dbReference type="GO" id="GO:0004659">
    <property type="term" value="F:prenyltransferase activity"/>
    <property type="evidence" value="ECO:0007669"/>
    <property type="project" value="InterPro"/>
</dbReference>
<dbReference type="Proteomes" id="UP000191672">
    <property type="component" value="Unassembled WGS sequence"/>
</dbReference>
<dbReference type="GO" id="GO:0043386">
    <property type="term" value="P:mycotoxin biosynthetic process"/>
    <property type="evidence" value="ECO:0007669"/>
    <property type="project" value="UniProtKB-ARBA"/>
</dbReference>
<dbReference type="Gene3D" id="1.10.600.10">
    <property type="entry name" value="Farnesyl Diphosphate Synthase"/>
    <property type="match status" value="1"/>
</dbReference>
<keyword evidence="3" id="KW-0479">Metal-binding</keyword>
<dbReference type="AlphaFoldDB" id="A0A1V6PQT6"/>
<keyword evidence="6" id="KW-0472">Membrane</keyword>
<proteinExistence type="inferred from homology"/>
<protein>
    <submittedName>
        <fullName evidence="7">Uncharacterized protein</fullName>
    </submittedName>
</protein>
<dbReference type="GO" id="GO:0008299">
    <property type="term" value="P:isoprenoid biosynthetic process"/>
    <property type="evidence" value="ECO:0007669"/>
    <property type="project" value="InterPro"/>
</dbReference>
<keyword evidence="4" id="KW-0460">Magnesium</keyword>
<comment type="pathway">
    <text evidence="1">Secondary metabolite biosynthesis.</text>
</comment>
<dbReference type="InterPro" id="IPR000092">
    <property type="entry name" value="Polyprenyl_synt"/>
</dbReference>
<evidence type="ECO:0000256" key="1">
    <source>
        <dbReference type="ARBA" id="ARBA00005179"/>
    </source>
</evidence>
<evidence type="ECO:0000313" key="7">
    <source>
        <dbReference type="EMBL" id="OQD79313.1"/>
    </source>
</evidence>
<evidence type="ECO:0000256" key="5">
    <source>
        <dbReference type="RuleBase" id="RU004466"/>
    </source>
</evidence>
<evidence type="ECO:0000313" key="8">
    <source>
        <dbReference type="Proteomes" id="UP000191672"/>
    </source>
</evidence>
<evidence type="ECO:0000256" key="4">
    <source>
        <dbReference type="ARBA" id="ARBA00022842"/>
    </source>
</evidence>
<organism evidence="7 8">
    <name type="scientific">Penicillium antarcticum</name>
    <dbReference type="NCBI Taxonomy" id="416450"/>
    <lineage>
        <taxon>Eukaryota</taxon>
        <taxon>Fungi</taxon>
        <taxon>Dikarya</taxon>
        <taxon>Ascomycota</taxon>
        <taxon>Pezizomycotina</taxon>
        <taxon>Eurotiomycetes</taxon>
        <taxon>Eurotiomycetidae</taxon>
        <taxon>Eurotiales</taxon>
        <taxon>Aspergillaceae</taxon>
        <taxon>Penicillium</taxon>
    </lineage>
</organism>
<dbReference type="GO" id="GO:0046872">
    <property type="term" value="F:metal ion binding"/>
    <property type="evidence" value="ECO:0007669"/>
    <property type="project" value="UniProtKB-KW"/>
</dbReference>
<dbReference type="GO" id="GO:0046165">
    <property type="term" value="P:alcohol biosynthetic process"/>
    <property type="evidence" value="ECO:0007669"/>
    <property type="project" value="UniProtKB-ARBA"/>
</dbReference>
<keyword evidence="8" id="KW-1185">Reference proteome</keyword>
<feature type="transmembrane region" description="Helical" evidence="6">
    <location>
        <begin position="27"/>
        <end position="48"/>
    </location>
</feature>
<evidence type="ECO:0000256" key="6">
    <source>
        <dbReference type="SAM" id="Phobius"/>
    </source>
</evidence>
<dbReference type="CDD" id="cd00867">
    <property type="entry name" value="Trans_IPPS"/>
    <property type="match status" value="1"/>
</dbReference>
<dbReference type="PANTHER" id="PTHR12001">
    <property type="entry name" value="GERANYLGERANYL PYROPHOSPHATE SYNTHASE"/>
    <property type="match status" value="1"/>
</dbReference>
<gene>
    <name evidence="7" type="ORF">PENANT_c054G09762</name>
</gene>
<name>A0A1V6PQT6_9EURO</name>
<keyword evidence="2 5" id="KW-0808">Transferase</keyword>
<accession>A0A1V6PQT6</accession>
<dbReference type="STRING" id="416450.A0A1V6PQT6"/>
<dbReference type="InterPro" id="IPR008949">
    <property type="entry name" value="Isoprenoid_synthase_dom_sf"/>
</dbReference>
<keyword evidence="6" id="KW-1133">Transmembrane helix</keyword>
<sequence length="353" mass="40510">MDFLHENYFVNTHCGFSDSLRGWSQLWLSYLTLTVGALAPIVVLYISIDRFPPPRWLSKKARLIGQKDPASTTSLECPYSYIRQLYCHYHWAPFVHKLSPTLHHDDPAKYKMVLEIMDAIHLCLMLVDDISDGSDFRKGRPAAHRIYGPSETANRAYLRVTQILNQTTIRFPHLAPWLMQDLENILEGQDLSLVWRRDGLKNFPTTPLERPAAYQRMASLKTGSLFRLLGHLVLEDRSMDDTMTLVAWYSQLQNDCKNVYSTEYAKMKGAVAEDLCNGEMTYPIVLAMNAPDGHWVDLALQSPSPRNVRNALRVIRGDKVYQMCMAELAESSSSIQDWLALWNRKEKLDLKSV</sequence>
<comment type="similarity">
    <text evidence="5">Belongs to the FPP/GGPP synthase family.</text>
</comment>
<dbReference type="PANTHER" id="PTHR12001:SF72">
    <property type="entry name" value="THIJ_PFPI FAMILY PROTEIN (AFU_ORTHOLOGUE AFUA_3G01210)-RELATED"/>
    <property type="match status" value="1"/>
</dbReference>
<dbReference type="Pfam" id="PF00348">
    <property type="entry name" value="polyprenyl_synt"/>
    <property type="match status" value="1"/>
</dbReference>
<comment type="caution">
    <text evidence="7">The sequence shown here is derived from an EMBL/GenBank/DDBJ whole genome shotgun (WGS) entry which is preliminary data.</text>
</comment>
<reference evidence="8" key="1">
    <citation type="journal article" date="2017" name="Nat. Microbiol.">
        <title>Global analysis of biosynthetic gene clusters reveals vast potential of secondary metabolite production in Penicillium species.</title>
        <authorList>
            <person name="Nielsen J.C."/>
            <person name="Grijseels S."/>
            <person name="Prigent S."/>
            <person name="Ji B."/>
            <person name="Dainat J."/>
            <person name="Nielsen K.F."/>
            <person name="Frisvad J.C."/>
            <person name="Workman M."/>
            <person name="Nielsen J."/>
        </authorList>
    </citation>
    <scope>NUCLEOTIDE SEQUENCE [LARGE SCALE GENOMIC DNA]</scope>
    <source>
        <strain evidence="8">IBT 31811</strain>
    </source>
</reference>
<dbReference type="EMBL" id="MDYN01000054">
    <property type="protein sequence ID" value="OQD79313.1"/>
    <property type="molecule type" value="Genomic_DNA"/>
</dbReference>
<keyword evidence="6" id="KW-0812">Transmembrane</keyword>
<dbReference type="SUPFAM" id="SSF48576">
    <property type="entry name" value="Terpenoid synthases"/>
    <property type="match status" value="1"/>
</dbReference>
<evidence type="ECO:0000256" key="2">
    <source>
        <dbReference type="ARBA" id="ARBA00022679"/>
    </source>
</evidence>